<dbReference type="GO" id="GO:0000122">
    <property type="term" value="P:negative regulation of transcription by RNA polymerase II"/>
    <property type="evidence" value="ECO:0007669"/>
    <property type="project" value="TreeGrafter"/>
</dbReference>
<sequence length="1192" mass="134663">MLHTERKPRYYETQDVPATEPCSKRIKSAEEPYGKSYDGLKKLHEEVHVKKTHSGFIPLSLSDDYNIEATRPQEKETAEDLHPFNRAIADKRTEPSNSLSNAQVAGSQCPHSTDNTRVDNKKPNVVQKDNKGDSELYTTSKVFIGPIYKTEADCRHDGRNQSIGHSCQNTKLAGRSKKMPPQQPPSCHLPKIEDELSQFYSEIDQLESNENYLDGDLQGIETNSQGQPVEYNKLDQSFPVNSQEWSCRASPSWNNGQCLYTTSGVYKISHEQYPSSDSTVFRNSNRQCYKSQKAICETEQLCNKQEGSRFWSTSVPEFKSGWTHTHPFITPYGPPPPQCNTHFNFQEPSSSFHSAMSSPPNVGPFKNIPINMNCSADQNSEYTSCFGTHCAPTSRNGYNVPDRREINGFCEAQSNWKDVRTCWTEGLSTGSQQFSKDRLCESKKLLIFLRGLPGSGKTTLSHVLLGQSRDGIVFSTDDYFCQNNGCWSYDTAQLGAAHDWNQKRAKQAMDQGTSPIIIDNTNTQAWEMKPYVEVALEKGYQVEFHEPDTWWKFNPEELERRNKHGVSREKIVQMLERYEYHMSVPIVMNSVLPFHKTSQRPPPQRRQRDSVVKKPHRFYKTKQKRKRKRNKKMKGAATKTIGKRSDGDFSPSEDELSQSGQEDLENNGESQFVTGPPVEHKEESEESSAKDSCLKHFELHNRTFLDSHMVDSVASDNSLNAKSLVRSSDLSLMRLLSATDEIVPKQSFQLCGTQCISTIKSESRILERNNQSILKPNSGTDKLTAMRSIEDEDKFAGVILELSVGSKLLSNMEEVTAVQQEALQNTEIHSWALFSTDLVEKQQDANSDKNKYLTWPEDSSVIMYEQRPKRERRSKQIFSETGKLTDYKFSKKTVEQEDGEILLEKSDIKDCVVPSLQAENSCKMLCIAVGGIPNESRTKGSISNDAAMLAPPRKNRRCKRIFKLASNFDFPRQIAAKNYQEVIMDVLMEQDGISNKGTREKKKPSLGHYGCPAHSSCDTATVLMSTISFEASLPNDRQLVPFNQIMKTNKEEKQNKTPSDVATTQPDILSSIKEITGCLIDSAMETLENIQQFNETEQTAYSQIRDDPNPLSTNSKFGGLPLSLGFAVQLVEHFGSPGVPLDTLLPDDYVVPLDWATSKLIYLYWKASVEKKQKNNISKKDGALSVTLEDSN</sequence>
<dbReference type="SUPFAM" id="SSF52540">
    <property type="entry name" value="P-loop containing nucleoside triphosphate hydrolases"/>
    <property type="match status" value="1"/>
</dbReference>
<feature type="compositionally biased region" description="Acidic residues" evidence="1">
    <location>
        <begin position="651"/>
        <end position="666"/>
    </location>
</feature>
<feature type="region of interest" description="Disordered" evidence="1">
    <location>
        <begin position="594"/>
        <end position="691"/>
    </location>
</feature>
<accession>A0A9Q0XN94</accession>
<feature type="compositionally biased region" description="Basic and acidic residues" evidence="1">
    <location>
        <begin position="678"/>
        <end position="691"/>
    </location>
</feature>
<feature type="compositionally biased region" description="Basic residues" evidence="1">
    <location>
        <begin position="613"/>
        <end position="634"/>
    </location>
</feature>
<dbReference type="GO" id="GO:0003714">
    <property type="term" value="F:transcription corepressor activity"/>
    <property type="evidence" value="ECO:0007669"/>
    <property type="project" value="TreeGrafter"/>
</dbReference>
<evidence type="ECO:0008006" key="4">
    <source>
        <dbReference type="Google" id="ProtNLM"/>
    </source>
</evidence>
<gene>
    <name evidence="2" type="ORF">JRQ81_019759</name>
</gene>
<dbReference type="InterPro" id="IPR027417">
    <property type="entry name" value="P-loop_NTPase"/>
</dbReference>
<feature type="region of interest" description="Disordered" evidence="1">
    <location>
        <begin position="91"/>
        <end position="131"/>
    </location>
</feature>
<feature type="compositionally biased region" description="Polar residues" evidence="1">
    <location>
        <begin position="95"/>
        <end position="113"/>
    </location>
</feature>
<dbReference type="Gene3D" id="3.40.50.300">
    <property type="entry name" value="P-loop containing nucleotide triphosphate hydrolases"/>
    <property type="match status" value="1"/>
</dbReference>
<proteinExistence type="predicted"/>
<evidence type="ECO:0000256" key="1">
    <source>
        <dbReference type="SAM" id="MobiDB-lite"/>
    </source>
</evidence>
<keyword evidence="3" id="KW-1185">Reference proteome</keyword>
<dbReference type="PANTHER" id="PTHR13308">
    <property type="entry name" value="NEDD4-BINDING PROTEIN 2-LIKE 1"/>
    <property type="match status" value="1"/>
</dbReference>
<dbReference type="Pfam" id="PF13671">
    <property type="entry name" value="AAA_33"/>
    <property type="match status" value="1"/>
</dbReference>
<feature type="compositionally biased region" description="Basic and acidic residues" evidence="1">
    <location>
        <begin position="114"/>
        <end position="131"/>
    </location>
</feature>
<comment type="caution">
    <text evidence="2">The sequence shown here is derived from an EMBL/GenBank/DDBJ whole genome shotgun (WGS) entry which is preliminary data.</text>
</comment>
<dbReference type="AlphaFoldDB" id="A0A9Q0XN94"/>
<reference evidence="2" key="1">
    <citation type="journal article" date="2023" name="DNA Res.">
        <title>Chromosome-level genome assembly of Phrynocephalus forsythii using third-generation DNA sequencing and Hi-C analysis.</title>
        <authorList>
            <person name="Qi Y."/>
            <person name="Zhao W."/>
            <person name="Zhao Y."/>
            <person name="Niu C."/>
            <person name="Cao S."/>
            <person name="Zhang Y."/>
        </authorList>
    </citation>
    <scope>NUCLEOTIDE SEQUENCE</scope>
    <source>
        <tissue evidence="2">Muscle</tissue>
    </source>
</reference>
<dbReference type="GO" id="GO:0005634">
    <property type="term" value="C:nucleus"/>
    <property type="evidence" value="ECO:0007669"/>
    <property type="project" value="TreeGrafter"/>
</dbReference>
<feature type="compositionally biased region" description="Basic and acidic residues" evidence="1">
    <location>
        <begin position="1"/>
        <end position="12"/>
    </location>
</feature>
<evidence type="ECO:0000313" key="3">
    <source>
        <dbReference type="Proteomes" id="UP001142489"/>
    </source>
</evidence>
<dbReference type="Proteomes" id="UP001142489">
    <property type="component" value="Unassembled WGS sequence"/>
</dbReference>
<feature type="compositionally biased region" description="Polar residues" evidence="1">
    <location>
        <begin position="162"/>
        <end position="171"/>
    </location>
</feature>
<name>A0A9Q0XN94_9SAUR</name>
<feature type="region of interest" description="Disordered" evidence="1">
    <location>
        <begin position="1"/>
        <end position="27"/>
    </location>
</feature>
<evidence type="ECO:0000313" key="2">
    <source>
        <dbReference type="EMBL" id="KAJ7320248.1"/>
    </source>
</evidence>
<dbReference type="InterPro" id="IPR026302">
    <property type="entry name" value="NEDD4-bd_p2"/>
</dbReference>
<organism evidence="2 3">
    <name type="scientific">Phrynocephalus forsythii</name>
    <dbReference type="NCBI Taxonomy" id="171643"/>
    <lineage>
        <taxon>Eukaryota</taxon>
        <taxon>Metazoa</taxon>
        <taxon>Chordata</taxon>
        <taxon>Craniata</taxon>
        <taxon>Vertebrata</taxon>
        <taxon>Euteleostomi</taxon>
        <taxon>Lepidosauria</taxon>
        <taxon>Squamata</taxon>
        <taxon>Bifurcata</taxon>
        <taxon>Unidentata</taxon>
        <taxon>Episquamata</taxon>
        <taxon>Toxicofera</taxon>
        <taxon>Iguania</taxon>
        <taxon>Acrodonta</taxon>
        <taxon>Agamidae</taxon>
        <taxon>Agaminae</taxon>
        <taxon>Phrynocephalus</taxon>
    </lineage>
</organism>
<dbReference type="EMBL" id="JAPFRF010000010">
    <property type="protein sequence ID" value="KAJ7320248.1"/>
    <property type="molecule type" value="Genomic_DNA"/>
</dbReference>
<protein>
    <recommendedName>
        <fullName evidence="4">NEDD4-binding protein 2-like 2</fullName>
    </recommendedName>
</protein>
<feature type="region of interest" description="Disordered" evidence="1">
    <location>
        <begin position="162"/>
        <end position="188"/>
    </location>
</feature>
<dbReference type="PANTHER" id="PTHR13308:SF23">
    <property type="entry name" value="NEDD4-BINDING PROTEIN 2-LIKE 2"/>
    <property type="match status" value="1"/>
</dbReference>
<dbReference type="OrthoDB" id="3231855at2759"/>